<keyword evidence="1" id="KW-0472">Membrane</keyword>
<evidence type="ECO:0000313" key="3">
    <source>
        <dbReference type="Proteomes" id="UP001181622"/>
    </source>
</evidence>
<name>A0ABU1DCY1_9HYPH</name>
<dbReference type="EMBL" id="JADBEO010000006">
    <property type="protein sequence ID" value="MDR4305780.1"/>
    <property type="molecule type" value="Genomic_DNA"/>
</dbReference>
<feature type="transmembrane region" description="Helical" evidence="1">
    <location>
        <begin position="184"/>
        <end position="205"/>
    </location>
</feature>
<keyword evidence="1" id="KW-1133">Transmembrane helix</keyword>
<reference evidence="2" key="1">
    <citation type="submission" date="2020-10" db="EMBL/GenBank/DDBJ databases">
        <authorList>
            <person name="Abbas A."/>
            <person name="Razzaq R."/>
            <person name="Waqas M."/>
            <person name="Abbas N."/>
            <person name="Nielsen T.K."/>
            <person name="Hansen L.H."/>
            <person name="Hussain S."/>
            <person name="Shahid M."/>
        </authorList>
    </citation>
    <scope>NUCLEOTIDE SEQUENCE</scope>
    <source>
        <strain evidence="2">S14</strain>
    </source>
</reference>
<sequence>MSSLASHGLRVAASAGVGLAAGAVARLAAAPEIATAIGWDAAALAYAGHVWASLTPATADELRALSRQEDEGRWAITLILTAAVAASLFAIFDMVTAKSSGAVMALAAATILCSWTLLHTVFAVHYAHRCFAGGGDKAGLDFPGEAPRFVDFAYYAFTIGMTFQTSDVDTQSSEMRTLTLVHGAASFVFNTVIIAISVGLASGLLSG</sequence>
<dbReference type="Pfam" id="PF07077">
    <property type="entry name" value="DUF1345"/>
    <property type="match status" value="1"/>
</dbReference>
<dbReference type="InterPro" id="IPR009781">
    <property type="entry name" value="DUF1345"/>
</dbReference>
<protein>
    <submittedName>
        <fullName evidence="2">DUF1345 domain-containing protein</fullName>
    </submittedName>
</protein>
<accession>A0ABU1DCY1</accession>
<organism evidence="2 3">
    <name type="scientific">Chelatococcus sambhunathii</name>
    <dbReference type="NCBI Taxonomy" id="363953"/>
    <lineage>
        <taxon>Bacteria</taxon>
        <taxon>Pseudomonadati</taxon>
        <taxon>Pseudomonadota</taxon>
        <taxon>Alphaproteobacteria</taxon>
        <taxon>Hyphomicrobiales</taxon>
        <taxon>Chelatococcaceae</taxon>
        <taxon>Chelatococcus</taxon>
    </lineage>
</organism>
<gene>
    <name evidence="2" type="ORF">IHQ68_03965</name>
</gene>
<proteinExistence type="predicted"/>
<feature type="transmembrane region" description="Helical" evidence="1">
    <location>
        <begin position="104"/>
        <end position="127"/>
    </location>
</feature>
<evidence type="ECO:0000256" key="1">
    <source>
        <dbReference type="SAM" id="Phobius"/>
    </source>
</evidence>
<evidence type="ECO:0000313" key="2">
    <source>
        <dbReference type="EMBL" id="MDR4305780.1"/>
    </source>
</evidence>
<keyword evidence="3" id="KW-1185">Reference proteome</keyword>
<dbReference type="RefSeq" id="WP_309389071.1">
    <property type="nucleotide sequence ID" value="NZ_JADBEO010000006.1"/>
</dbReference>
<feature type="transmembrane region" description="Helical" evidence="1">
    <location>
        <begin position="74"/>
        <end position="92"/>
    </location>
</feature>
<comment type="caution">
    <text evidence="2">The sequence shown here is derived from an EMBL/GenBank/DDBJ whole genome shotgun (WGS) entry which is preliminary data.</text>
</comment>
<keyword evidence="1" id="KW-0812">Transmembrane</keyword>
<dbReference type="Proteomes" id="UP001181622">
    <property type="component" value="Unassembled WGS sequence"/>
</dbReference>